<dbReference type="Pfam" id="PF00440">
    <property type="entry name" value="TetR_N"/>
    <property type="match status" value="1"/>
</dbReference>
<dbReference type="InterPro" id="IPR011075">
    <property type="entry name" value="TetR_C"/>
</dbReference>
<dbReference type="InterPro" id="IPR001647">
    <property type="entry name" value="HTH_TetR"/>
</dbReference>
<keyword evidence="3" id="KW-0804">Transcription</keyword>
<dbReference type="PROSITE" id="PS50977">
    <property type="entry name" value="HTH_TETR_2"/>
    <property type="match status" value="1"/>
</dbReference>
<dbReference type="InterPro" id="IPR009057">
    <property type="entry name" value="Homeodomain-like_sf"/>
</dbReference>
<feature type="DNA-binding region" description="H-T-H motif" evidence="4">
    <location>
        <begin position="38"/>
        <end position="57"/>
    </location>
</feature>
<dbReference type="SUPFAM" id="SSF46689">
    <property type="entry name" value="Homeodomain-like"/>
    <property type="match status" value="1"/>
</dbReference>
<dbReference type="SUPFAM" id="SSF48498">
    <property type="entry name" value="Tetracyclin repressor-like, C-terminal domain"/>
    <property type="match status" value="1"/>
</dbReference>
<dbReference type="PRINTS" id="PR00455">
    <property type="entry name" value="HTHTETR"/>
</dbReference>
<dbReference type="GO" id="GO:0000976">
    <property type="term" value="F:transcription cis-regulatory region binding"/>
    <property type="evidence" value="ECO:0007669"/>
    <property type="project" value="TreeGrafter"/>
</dbReference>
<dbReference type="GO" id="GO:0003700">
    <property type="term" value="F:DNA-binding transcription factor activity"/>
    <property type="evidence" value="ECO:0007669"/>
    <property type="project" value="TreeGrafter"/>
</dbReference>
<evidence type="ECO:0000256" key="2">
    <source>
        <dbReference type="ARBA" id="ARBA00023125"/>
    </source>
</evidence>
<gene>
    <name evidence="6" type="ORF">SAMN04487783_1593</name>
</gene>
<evidence type="ECO:0000256" key="3">
    <source>
        <dbReference type="ARBA" id="ARBA00023163"/>
    </source>
</evidence>
<name>A0AA94HMK8_9MICO</name>
<evidence type="ECO:0000256" key="1">
    <source>
        <dbReference type="ARBA" id="ARBA00023015"/>
    </source>
</evidence>
<evidence type="ECO:0000259" key="5">
    <source>
        <dbReference type="PROSITE" id="PS50977"/>
    </source>
</evidence>
<evidence type="ECO:0000313" key="7">
    <source>
        <dbReference type="Proteomes" id="UP000198506"/>
    </source>
</evidence>
<dbReference type="Pfam" id="PF16859">
    <property type="entry name" value="TetR_C_11"/>
    <property type="match status" value="1"/>
</dbReference>
<dbReference type="Gene3D" id="1.10.10.60">
    <property type="entry name" value="Homeodomain-like"/>
    <property type="match status" value="1"/>
</dbReference>
<dbReference type="InterPro" id="IPR050109">
    <property type="entry name" value="HTH-type_TetR-like_transc_reg"/>
</dbReference>
<sequence length="201" mass="21997">MSQTAPRRVGRPRDPSIEGRVLDEAIRTFGREGWSGFSIEKIAQHSGTGKASIYSRWKTKEALLVAALSDRVAVIEDIDTGSLRQDLVSLGWQAIDLFLGPAGPAARRLPLEQEIAPSLQPFTSEWSRSRVRAARAIVTRGVGRGELSSDASVEFIINTVWGGATNFASTQTPRSRTTAHERGRAYVEQLVDLLLAGVEQR</sequence>
<dbReference type="EMBL" id="FOZN01000002">
    <property type="protein sequence ID" value="SFS11553.1"/>
    <property type="molecule type" value="Genomic_DNA"/>
</dbReference>
<dbReference type="InterPro" id="IPR036271">
    <property type="entry name" value="Tet_transcr_reg_TetR-rel_C_sf"/>
</dbReference>
<dbReference type="AlphaFoldDB" id="A0AA94HMK8"/>
<keyword evidence="1" id="KW-0805">Transcription regulation</keyword>
<organism evidence="6 7">
    <name type="scientific">Agrococcus baldri</name>
    <dbReference type="NCBI Taxonomy" id="153730"/>
    <lineage>
        <taxon>Bacteria</taxon>
        <taxon>Bacillati</taxon>
        <taxon>Actinomycetota</taxon>
        <taxon>Actinomycetes</taxon>
        <taxon>Micrococcales</taxon>
        <taxon>Microbacteriaceae</taxon>
        <taxon>Agrococcus</taxon>
    </lineage>
</organism>
<feature type="domain" description="HTH tetR-type" evidence="5">
    <location>
        <begin position="15"/>
        <end position="75"/>
    </location>
</feature>
<proteinExistence type="predicted"/>
<dbReference type="Proteomes" id="UP000198506">
    <property type="component" value="Unassembled WGS sequence"/>
</dbReference>
<accession>A0AA94HMK8</accession>
<evidence type="ECO:0000313" key="6">
    <source>
        <dbReference type="EMBL" id="SFS11553.1"/>
    </source>
</evidence>
<dbReference type="PANTHER" id="PTHR30055">
    <property type="entry name" value="HTH-TYPE TRANSCRIPTIONAL REGULATOR RUTR"/>
    <property type="match status" value="1"/>
</dbReference>
<reference evidence="6 7" key="1">
    <citation type="submission" date="2016-10" db="EMBL/GenBank/DDBJ databases">
        <authorList>
            <person name="Varghese N."/>
            <person name="Submissions S."/>
        </authorList>
    </citation>
    <scope>NUCLEOTIDE SEQUENCE [LARGE SCALE GENOMIC DNA]</scope>
    <source>
        <strain evidence="6 7">IAM 15147</strain>
    </source>
</reference>
<dbReference type="Gene3D" id="1.10.357.10">
    <property type="entry name" value="Tetracycline Repressor, domain 2"/>
    <property type="match status" value="1"/>
</dbReference>
<protein>
    <submittedName>
        <fullName evidence="6">Transcriptional regulator, TetR family</fullName>
    </submittedName>
</protein>
<dbReference type="PANTHER" id="PTHR30055:SF148">
    <property type="entry name" value="TETR-FAMILY TRANSCRIPTIONAL REGULATOR"/>
    <property type="match status" value="1"/>
</dbReference>
<evidence type="ECO:0000256" key="4">
    <source>
        <dbReference type="PROSITE-ProRule" id="PRU00335"/>
    </source>
</evidence>
<dbReference type="RefSeq" id="WP_092917527.1">
    <property type="nucleotide sequence ID" value="NZ_FOZN01000002.1"/>
</dbReference>
<keyword evidence="2 4" id="KW-0238">DNA-binding</keyword>
<keyword evidence="7" id="KW-1185">Reference proteome</keyword>
<comment type="caution">
    <text evidence="6">The sequence shown here is derived from an EMBL/GenBank/DDBJ whole genome shotgun (WGS) entry which is preliminary data.</text>
</comment>